<dbReference type="InterPro" id="IPR057165">
    <property type="entry name" value="DUF7843"/>
</dbReference>
<evidence type="ECO:0000256" key="1">
    <source>
        <dbReference type="SAM" id="MobiDB-lite"/>
    </source>
</evidence>
<evidence type="ECO:0000259" key="4">
    <source>
        <dbReference type="Pfam" id="PF25225"/>
    </source>
</evidence>
<feature type="region of interest" description="Disordered" evidence="1">
    <location>
        <begin position="327"/>
        <end position="351"/>
    </location>
</feature>
<dbReference type="Pfam" id="PF13387">
    <property type="entry name" value="Lnb_N"/>
    <property type="match status" value="1"/>
</dbReference>
<keyword evidence="6" id="KW-1185">Reference proteome</keyword>
<name>A0A9X2WFK6_9GAMM</name>
<accession>A0A9X2WFK6</accession>
<sequence>MFVWFLFACNSAFARDAVPGWQHDRWLSLLHIKNGTPTITDPAFILTQDDFSPELEWQATLRLFAQQPQAICRFPARYRLLQESGTSLPEFPDCPEYRVFLQRVPVDQVSVIYASENLTSPSSMLGHAMLAAEGVRDDGFYARHSVSFFTVLDSINPIKVLWETLIKGKEGFFLVKPLRAHFEFYNLAEQRNVWRYELDLDAGQRALLQDHLWELRSVKMDYFFHTQNCATVSADLLRLVIPQLTTGDWVTPIDLVKAVNRSGKIKSIEITPAAKWRVRMLEDTVPQELQDAVYQWQQGEIDKLPQVGGEDGFLLREMASAVLDYREQTGTDDTEQSRKKTAALRQSIPDSPEFSDYELTLDHYRSPLKTPEDAHYSFGYQSTEKTDWLSLQWLAVGHGIEDDNRQYFAENELKLFDLSLRASPQREALRLNHLQLYSARSLTPWDRFTGGISGDFRVGFYSLADDNLQRQTAFNIHGGVGITLAASADLRLYALLNGGWYRNNDADFLYAEPEVGAYLYEVFGMKSWLRYQPRFAPDRKTQQQLTLTHSIALDESALIAEVSRLAVDGKYEHAASVNWRWYF</sequence>
<dbReference type="Proteomes" id="UP001147830">
    <property type="component" value="Unassembled WGS sequence"/>
</dbReference>
<dbReference type="InterPro" id="IPR057162">
    <property type="entry name" value="DUF7840"/>
</dbReference>
<dbReference type="Pfam" id="PF25222">
    <property type="entry name" value="DUF7840"/>
    <property type="match status" value="1"/>
</dbReference>
<proteinExistence type="predicted"/>
<evidence type="ECO:0000313" key="6">
    <source>
        <dbReference type="Proteomes" id="UP001147830"/>
    </source>
</evidence>
<dbReference type="InterPro" id="IPR025178">
    <property type="entry name" value="Lnb_N"/>
</dbReference>
<evidence type="ECO:0000313" key="5">
    <source>
        <dbReference type="EMBL" id="MCT7359170.1"/>
    </source>
</evidence>
<dbReference type="RefSeq" id="WP_260976043.1">
    <property type="nucleotide sequence ID" value="NZ_JAOANI010000015.1"/>
</dbReference>
<reference evidence="5" key="2">
    <citation type="submission" date="2022-08" db="EMBL/GenBank/DDBJ databases">
        <authorList>
            <person name="Dong C."/>
        </authorList>
    </citation>
    <scope>NUCLEOTIDE SEQUENCE</scope>
    <source>
        <strain evidence="5">59MF3M-4</strain>
    </source>
</reference>
<dbReference type="AlphaFoldDB" id="A0A9X2WFK6"/>
<gene>
    <name evidence="5" type="ORF">NYR02_09070</name>
</gene>
<dbReference type="EMBL" id="JAOANI010000015">
    <property type="protein sequence ID" value="MCT7359170.1"/>
    <property type="molecule type" value="Genomic_DNA"/>
</dbReference>
<dbReference type="Pfam" id="PF25225">
    <property type="entry name" value="DUF7843"/>
    <property type="match status" value="1"/>
</dbReference>
<protein>
    <submittedName>
        <fullName evidence="5">DUF4105 domain-containing protein</fullName>
    </submittedName>
</protein>
<feature type="domain" description="DUF7843" evidence="4">
    <location>
        <begin position="22"/>
        <end position="83"/>
    </location>
</feature>
<organism evidence="5 6">
    <name type="scientific">Thalassolituus pacificus</name>
    <dbReference type="NCBI Taxonomy" id="2975440"/>
    <lineage>
        <taxon>Bacteria</taxon>
        <taxon>Pseudomonadati</taxon>
        <taxon>Pseudomonadota</taxon>
        <taxon>Gammaproteobacteria</taxon>
        <taxon>Oceanospirillales</taxon>
        <taxon>Oceanospirillaceae</taxon>
        <taxon>Thalassolituus</taxon>
    </lineage>
</organism>
<evidence type="ECO:0000259" key="2">
    <source>
        <dbReference type="Pfam" id="PF13387"/>
    </source>
</evidence>
<reference evidence="5" key="1">
    <citation type="journal article" date="2022" name="Front. Microbiol.">
        <title>Genome-based taxonomic rearrangement of Oceanobacter-related bacteria including the description of Thalassolituus hydrocarbonoclasticus sp. nov. and Thalassolituus pacificus sp. nov. and emended description of the genus Thalassolituus.</title>
        <authorList>
            <person name="Dong C."/>
            <person name="Wei L."/>
            <person name="Wang J."/>
            <person name="Lai Q."/>
            <person name="Huang Z."/>
            <person name="Shao Z."/>
        </authorList>
    </citation>
    <scope>NUCLEOTIDE SEQUENCE</scope>
    <source>
        <strain evidence="5">59MF3M-4</strain>
    </source>
</reference>
<feature type="domain" description="DUF7840" evidence="3">
    <location>
        <begin position="372"/>
        <end position="582"/>
    </location>
</feature>
<evidence type="ECO:0000259" key="3">
    <source>
        <dbReference type="Pfam" id="PF25222"/>
    </source>
</evidence>
<feature type="domain" description="Lnb N-terminal periplasmic" evidence="2">
    <location>
        <begin position="100"/>
        <end position="261"/>
    </location>
</feature>
<comment type="caution">
    <text evidence="5">The sequence shown here is derived from an EMBL/GenBank/DDBJ whole genome shotgun (WGS) entry which is preliminary data.</text>
</comment>